<evidence type="ECO:0000259" key="1">
    <source>
        <dbReference type="Pfam" id="PF18726"/>
    </source>
</evidence>
<evidence type="ECO:0000313" key="2">
    <source>
        <dbReference type="EMBL" id="PZP00067.1"/>
    </source>
</evidence>
<proteinExistence type="predicted"/>
<dbReference type="Proteomes" id="UP000249451">
    <property type="component" value="Unassembled WGS sequence"/>
</dbReference>
<dbReference type="EMBL" id="QFNY01000154">
    <property type="protein sequence ID" value="PZP00067.1"/>
    <property type="molecule type" value="Genomic_DNA"/>
</dbReference>
<comment type="caution">
    <text evidence="2">The sequence shown here is derived from an EMBL/GenBank/DDBJ whole genome shotgun (WGS) entry which is preliminary data.</text>
</comment>
<protein>
    <recommendedName>
        <fullName evidence="1">SAV-6107-like HEPN domain-containing protein</fullName>
    </recommendedName>
</protein>
<organism evidence="2 3">
    <name type="scientific">Corynebacterium urealyticum</name>
    <dbReference type="NCBI Taxonomy" id="43771"/>
    <lineage>
        <taxon>Bacteria</taxon>
        <taxon>Bacillati</taxon>
        <taxon>Actinomycetota</taxon>
        <taxon>Actinomycetes</taxon>
        <taxon>Mycobacteriales</taxon>
        <taxon>Corynebacteriaceae</taxon>
        <taxon>Corynebacterium</taxon>
    </lineage>
</organism>
<feature type="domain" description="SAV-6107-like HEPN" evidence="1">
    <location>
        <begin position="47"/>
        <end position="132"/>
    </location>
</feature>
<dbReference type="InterPro" id="IPR040891">
    <property type="entry name" value="HEPN_SAV_6107"/>
</dbReference>
<dbReference type="Pfam" id="PF18726">
    <property type="entry name" value="HEPN_SAV_6107"/>
    <property type="match status" value="1"/>
</dbReference>
<name>A0A2W5B3S2_9CORY</name>
<reference evidence="2 3" key="1">
    <citation type="submission" date="2017-11" db="EMBL/GenBank/DDBJ databases">
        <title>Infants hospitalized years apart are colonized by the same room-sourced microbial strains.</title>
        <authorList>
            <person name="Brooks B."/>
            <person name="Olm M.R."/>
            <person name="Firek B.A."/>
            <person name="Baker R."/>
            <person name="Thomas B.C."/>
            <person name="Morowitz M.J."/>
            <person name="Banfield J.F."/>
        </authorList>
    </citation>
    <scope>NUCLEOTIDE SEQUENCE [LARGE SCALE GENOMIC DNA]</scope>
    <source>
        <strain evidence="2">S2_012_000_R3_87</strain>
    </source>
</reference>
<evidence type="ECO:0000313" key="3">
    <source>
        <dbReference type="Proteomes" id="UP000249451"/>
    </source>
</evidence>
<accession>A0A2W5B3S2</accession>
<sequence>MGVAMAVMSKARGALRPNPAEFLMRAESQLVLANEAYDQGDLPRAVVYAYRAGLRAAGAVIDAERPARRRLPAGSAWLRLRAVRPDLGGWADSFEQHARLAERADIGLERDVADSAFQEVYSDSVELLERVRMELGLGLQAA</sequence>
<gene>
    <name evidence="2" type="ORF">DI609_07030</name>
</gene>
<dbReference type="AlphaFoldDB" id="A0A2W5B3S2"/>